<dbReference type="GeneID" id="27708454"/>
<keyword evidence="3" id="KW-1185">Reference proteome</keyword>
<proteinExistence type="predicted"/>
<name>A0A0D2HGV5_9EURO</name>
<dbReference type="Proteomes" id="UP000053411">
    <property type="component" value="Unassembled WGS sequence"/>
</dbReference>
<dbReference type="AlphaFoldDB" id="A0A0D2HGV5"/>
<dbReference type="STRING" id="1442371.A0A0D2HGV5"/>
<organism evidence="2 3">
    <name type="scientific">Fonsecaea multimorphosa CBS 102226</name>
    <dbReference type="NCBI Taxonomy" id="1442371"/>
    <lineage>
        <taxon>Eukaryota</taxon>
        <taxon>Fungi</taxon>
        <taxon>Dikarya</taxon>
        <taxon>Ascomycota</taxon>
        <taxon>Pezizomycotina</taxon>
        <taxon>Eurotiomycetes</taxon>
        <taxon>Chaetothyriomycetidae</taxon>
        <taxon>Chaetothyriales</taxon>
        <taxon>Herpotrichiellaceae</taxon>
        <taxon>Fonsecaea</taxon>
    </lineage>
</organism>
<dbReference type="EMBL" id="KN848065">
    <property type="protein sequence ID" value="KIY01156.1"/>
    <property type="molecule type" value="Genomic_DNA"/>
</dbReference>
<evidence type="ECO:0000313" key="3">
    <source>
        <dbReference type="Proteomes" id="UP000053411"/>
    </source>
</evidence>
<feature type="compositionally biased region" description="Basic and acidic residues" evidence="1">
    <location>
        <begin position="8"/>
        <end position="25"/>
    </location>
</feature>
<evidence type="ECO:0000313" key="2">
    <source>
        <dbReference type="EMBL" id="KIY01156.1"/>
    </source>
</evidence>
<feature type="compositionally biased region" description="Polar residues" evidence="1">
    <location>
        <begin position="26"/>
        <end position="44"/>
    </location>
</feature>
<evidence type="ECO:0000256" key="1">
    <source>
        <dbReference type="SAM" id="MobiDB-lite"/>
    </source>
</evidence>
<gene>
    <name evidence="2" type="ORF">Z520_02708</name>
</gene>
<dbReference type="VEuPathDB" id="FungiDB:Z520_02708"/>
<feature type="region of interest" description="Disordered" evidence="1">
    <location>
        <begin position="1"/>
        <end position="84"/>
    </location>
</feature>
<dbReference type="OrthoDB" id="438080at2759"/>
<accession>A0A0D2HGV5</accession>
<sequence>MDGIYKVHKQEGQDQHKRPFTEEKFSAQNVATMDSSHIRGNQQPRAVPTARSEEVATEPADPLLEKPVKSSSKKRAKARKDREGLQALLNRSMQAKSTPSLNLMDLMKK</sequence>
<reference evidence="2 3" key="1">
    <citation type="submission" date="2015-01" db="EMBL/GenBank/DDBJ databases">
        <title>The Genome Sequence of Fonsecaea multimorphosa CBS 102226.</title>
        <authorList>
            <consortium name="The Broad Institute Genomics Platform"/>
            <person name="Cuomo C."/>
            <person name="de Hoog S."/>
            <person name="Gorbushina A."/>
            <person name="Stielow B."/>
            <person name="Teixiera M."/>
            <person name="Abouelleil A."/>
            <person name="Chapman S.B."/>
            <person name="Priest M."/>
            <person name="Young S.K."/>
            <person name="Wortman J."/>
            <person name="Nusbaum C."/>
            <person name="Birren B."/>
        </authorList>
    </citation>
    <scope>NUCLEOTIDE SEQUENCE [LARGE SCALE GENOMIC DNA]</scope>
    <source>
        <strain evidence="2 3">CBS 102226</strain>
    </source>
</reference>
<protein>
    <submittedName>
        <fullName evidence="2">Uncharacterized protein</fullName>
    </submittedName>
</protein>
<dbReference type="RefSeq" id="XP_016635278.1">
    <property type="nucleotide sequence ID" value="XM_016773221.1"/>
</dbReference>